<evidence type="ECO:0000313" key="3">
    <source>
        <dbReference type="Proteomes" id="UP001253193"/>
    </source>
</evidence>
<dbReference type="RefSeq" id="WP_311020782.1">
    <property type="nucleotide sequence ID" value="NZ_JAUHGG010000012.1"/>
</dbReference>
<dbReference type="EMBL" id="JAUHGG010000012">
    <property type="protein sequence ID" value="MDS1823756.1"/>
    <property type="molecule type" value="Genomic_DNA"/>
</dbReference>
<organism evidence="2 3">
    <name type="scientific">Vibrio parahaemolyticus</name>
    <dbReference type="NCBI Taxonomy" id="670"/>
    <lineage>
        <taxon>Bacteria</taxon>
        <taxon>Pseudomonadati</taxon>
        <taxon>Pseudomonadota</taxon>
        <taxon>Gammaproteobacteria</taxon>
        <taxon>Vibrionales</taxon>
        <taxon>Vibrionaceae</taxon>
        <taxon>Vibrio</taxon>
    </lineage>
</organism>
<evidence type="ECO:0000313" key="2">
    <source>
        <dbReference type="EMBL" id="MDS1823756.1"/>
    </source>
</evidence>
<evidence type="ECO:0000259" key="1">
    <source>
        <dbReference type="Pfam" id="PF14213"/>
    </source>
</evidence>
<accession>A0AAW8Q665</accession>
<proteinExistence type="predicted"/>
<dbReference type="Pfam" id="PF14213">
    <property type="entry name" value="DUF4325"/>
    <property type="match status" value="1"/>
</dbReference>
<reference evidence="2" key="1">
    <citation type="submission" date="2023-06" db="EMBL/GenBank/DDBJ databases">
        <title>Genomic Diversity of Vibrio spp. and Metagenomic Analysis of Pathogens in Florida Gulf Coastal Waters Following Hurricane Ian.</title>
        <authorList>
            <person name="Brumfield K.D."/>
        </authorList>
    </citation>
    <scope>NUCLEOTIDE SEQUENCE</scope>
    <source>
        <strain evidence="2">WBS2B-138</strain>
    </source>
</reference>
<dbReference type="AlphaFoldDB" id="A0AAW8Q665"/>
<gene>
    <name evidence="2" type="ORF">QX249_24230</name>
</gene>
<name>A0AAW8Q665_VIBPH</name>
<feature type="domain" description="DUF4325" evidence="1">
    <location>
        <begin position="40"/>
        <end position="84"/>
    </location>
</feature>
<comment type="caution">
    <text evidence="2">The sequence shown here is derived from an EMBL/GenBank/DDBJ whole genome shotgun (WGS) entry which is preliminary data.</text>
</comment>
<protein>
    <submittedName>
        <fullName evidence="2">DUF4325 domain-containing protein</fullName>
    </submittedName>
</protein>
<dbReference type="InterPro" id="IPR025474">
    <property type="entry name" value="DUF4325"/>
</dbReference>
<dbReference type="Proteomes" id="UP001253193">
    <property type="component" value="Unassembled WGS sequence"/>
</dbReference>
<sequence length="113" mass="12632">MKNEIMVCEVLDSEYAVSIGQGSLIFETLSSLIHSIDGKSVKICLNFSGISICATPFFNASVSRLLGRMDIEQLKSKLEIRNISIENKRLLNISIANAIEFYEKQKKVSDEKS</sequence>